<keyword evidence="2" id="KW-1133">Transmembrane helix</keyword>
<organism evidence="4 5">
    <name type="scientific">Cutaneotrichosporon cavernicola</name>
    <dbReference type="NCBI Taxonomy" id="279322"/>
    <lineage>
        <taxon>Eukaryota</taxon>
        <taxon>Fungi</taxon>
        <taxon>Dikarya</taxon>
        <taxon>Basidiomycota</taxon>
        <taxon>Agaricomycotina</taxon>
        <taxon>Tremellomycetes</taxon>
        <taxon>Trichosporonales</taxon>
        <taxon>Trichosporonaceae</taxon>
        <taxon>Cutaneotrichosporon</taxon>
    </lineage>
</organism>
<proteinExistence type="predicted"/>
<keyword evidence="5" id="KW-1185">Reference proteome</keyword>
<protein>
    <recommendedName>
        <fullName evidence="6">Mid2 domain-containing protein</fullName>
    </recommendedName>
</protein>
<dbReference type="Proteomes" id="UP001233271">
    <property type="component" value="Chromosome 3"/>
</dbReference>
<evidence type="ECO:0000256" key="3">
    <source>
        <dbReference type="SAM" id="SignalP"/>
    </source>
</evidence>
<accession>A0AA48L225</accession>
<dbReference type="KEGG" id="ccac:CcaHIS019_0300170"/>
<dbReference type="GeneID" id="85493818"/>
<keyword evidence="2" id="KW-0812">Transmembrane</keyword>
<feature type="chain" id="PRO_5041260138" description="Mid2 domain-containing protein" evidence="3">
    <location>
        <begin position="25"/>
        <end position="463"/>
    </location>
</feature>
<keyword evidence="3" id="KW-0732">Signal</keyword>
<dbReference type="AlphaFoldDB" id="A0AA48L225"/>
<name>A0AA48L225_9TREE</name>
<evidence type="ECO:0000313" key="5">
    <source>
        <dbReference type="Proteomes" id="UP001233271"/>
    </source>
</evidence>
<evidence type="ECO:0000313" key="4">
    <source>
        <dbReference type="EMBL" id="BEI89947.1"/>
    </source>
</evidence>
<evidence type="ECO:0000256" key="1">
    <source>
        <dbReference type="SAM" id="MobiDB-lite"/>
    </source>
</evidence>
<feature type="region of interest" description="Disordered" evidence="1">
    <location>
        <begin position="429"/>
        <end position="463"/>
    </location>
</feature>
<feature type="transmembrane region" description="Helical" evidence="2">
    <location>
        <begin position="255"/>
        <end position="279"/>
    </location>
</feature>
<feature type="compositionally biased region" description="Basic and acidic residues" evidence="1">
    <location>
        <begin position="451"/>
        <end position="463"/>
    </location>
</feature>
<gene>
    <name evidence="4" type="ORF">CcaverHIS019_0300170</name>
</gene>
<sequence length="463" mass="49057">MSSLNGWGLTLTYFLVVVISLVAAKPTLKLTTSRISQCVDIEFQYGGGTPPYTFNAVAAFLPSQTLRLDQSSGTASWNCVFPRFNQATKKTTQLTFFIEDSNGDFSSATTLLDVNENPGISCSIYQDPPFQFRWSDSMGGSGPGAIVPQCKSLSLTTVMAANQNITVNLPLVLIGIVPGGDVWKTTGAPDTSELTLPLNVEAGNQVVFTMRDYQKHQGGSTDIMSVVSGTECGVLHSRPSPISASKSSSLSGGTIAGIAIGGAAALAIVCLSIFACFWWRRRTAAKKVSYAQAPVDLAEPDPYFGPNGPPMQVIRSPTDLNPNLQFQGTKLNEGHGSYVRSTGSTTETSSAVGYYQAAPLPSSVRGPLSHKSVPSSFSGSLPGTAVFAIGDPTVNVNDVQPTYRIQEDAGPVPQVLASASDQIVDMPPTYNPTWSASQGRPRRQVKTPAHTTDHMGAHANDRA</sequence>
<dbReference type="EMBL" id="AP028214">
    <property type="protein sequence ID" value="BEI89947.1"/>
    <property type="molecule type" value="Genomic_DNA"/>
</dbReference>
<keyword evidence="2" id="KW-0472">Membrane</keyword>
<evidence type="ECO:0008006" key="6">
    <source>
        <dbReference type="Google" id="ProtNLM"/>
    </source>
</evidence>
<evidence type="ECO:0000256" key="2">
    <source>
        <dbReference type="SAM" id="Phobius"/>
    </source>
</evidence>
<reference evidence="4" key="1">
    <citation type="journal article" date="2023" name="BMC Genomics">
        <title>Chromosome-level genome assemblies of Cutaneotrichosporon spp. (Trichosporonales, Basidiomycota) reveal imbalanced evolution between nucleotide sequences and chromosome synteny.</title>
        <authorList>
            <person name="Kobayashi Y."/>
            <person name="Kayamori A."/>
            <person name="Aoki K."/>
            <person name="Shiwa Y."/>
            <person name="Matsutani M."/>
            <person name="Fujita N."/>
            <person name="Sugita T."/>
            <person name="Iwasaki W."/>
            <person name="Tanaka N."/>
            <person name="Takashima M."/>
        </authorList>
    </citation>
    <scope>NUCLEOTIDE SEQUENCE</scope>
    <source>
        <strain evidence="4">HIS019</strain>
    </source>
</reference>
<dbReference type="RefSeq" id="XP_060455213.1">
    <property type="nucleotide sequence ID" value="XM_060598417.1"/>
</dbReference>
<feature type="signal peptide" evidence="3">
    <location>
        <begin position="1"/>
        <end position="24"/>
    </location>
</feature>